<dbReference type="Pfam" id="PF03992">
    <property type="entry name" value="ABM"/>
    <property type="match status" value="1"/>
</dbReference>
<comment type="caution">
    <text evidence="2">The sequence shown here is derived from an EMBL/GenBank/DDBJ whole genome shotgun (WGS) entry which is preliminary data.</text>
</comment>
<sequence length="116" mass="12882">MTTAPEKPTPTGPAFPTGPVMESVRLHVAEGAEESFEAAVAEAAPMFREHGATSFRLLRQVEEPQHYRLLVGWPRIEDHTEGFRNSPAFPAWRALVSPHLVKTPEATHWTDILSQA</sequence>
<dbReference type="InterPro" id="IPR007138">
    <property type="entry name" value="ABM_dom"/>
</dbReference>
<name>A0A4Y8X115_9MICC</name>
<evidence type="ECO:0000313" key="3">
    <source>
        <dbReference type="Proteomes" id="UP000560081"/>
    </source>
</evidence>
<dbReference type="AlphaFoldDB" id="A0A4Y8X115"/>
<keyword evidence="2" id="KW-0560">Oxidoreductase</keyword>
<dbReference type="EMBL" id="JACHMC010000001">
    <property type="protein sequence ID" value="MBB4881727.1"/>
    <property type="molecule type" value="Genomic_DNA"/>
</dbReference>
<feature type="domain" description="ABM" evidence="1">
    <location>
        <begin position="20"/>
        <end position="94"/>
    </location>
</feature>
<dbReference type="OrthoDB" id="9798157at2"/>
<organism evidence="2 3">
    <name type="scientific">Micrococcus flavus</name>
    <dbReference type="NCBI Taxonomy" id="384602"/>
    <lineage>
        <taxon>Bacteria</taxon>
        <taxon>Bacillati</taxon>
        <taxon>Actinomycetota</taxon>
        <taxon>Actinomycetes</taxon>
        <taxon>Micrococcales</taxon>
        <taxon>Micrococcaceae</taxon>
        <taxon>Micrococcus</taxon>
    </lineage>
</organism>
<gene>
    <name evidence="2" type="ORF">BJ976_000078</name>
</gene>
<evidence type="ECO:0000259" key="1">
    <source>
        <dbReference type="Pfam" id="PF03992"/>
    </source>
</evidence>
<dbReference type="Gene3D" id="3.30.70.100">
    <property type="match status" value="1"/>
</dbReference>
<reference evidence="2 3" key="1">
    <citation type="submission" date="2020-08" db="EMBL/GenBank/DDBJ databases">
        <title>Sequencing the genomes of 1000 actinobacteria strains.</title>
        <authorList>
            <person name="Klenk H.-P."/>
        </authorList>
    </citation>
    <scope>NUCLEOTIDE SEQUENCE [LARGE SCALE GENOMIC DNA]</scope>
    <source>
        <strain evidence="2 3">DSM 19079</strain>
    </source>
</reference>
<dbReference type="InterPro" id="IPR011008">
    <property type="entry name" value="Dimeric_a/b-barrel"/>
</dbReference>
<protein>
    <submittedName>
        <fullName evidence="2">Quinol monooxygenase YgiN</fullName>
    </submittedName>
</protein>
<dbReference type="Proteomes" id="UP000560081">
    <property type="component" value="Unassembled WGS sequence"/>
</dbReference>
<keyword evidence="3" id="KW-1185">Reference proteome</keyword>
<accession>A0A4Y8X115</accession>
<proteinExistence type="predicted"/>
<dbReference type="GO" id="GO:0004497">
    <property type="term" value="F:monooxygenase activity"/>
    <property type="evidence" value="ECO:0007669"/>
    <property type="project" value="UniProtKB-KW"/>
</dbReference>
<dbReference type="RefSeq" id="WP_135030433.1">
    <property type="nucleotide sequence ID" value="NZ_BMLA01000010.1"/>
</dbReference>
<dbReference type="SUPFAM" id="SSF54909">
    <property type="entry name" value="Dimeric alpha+beta barrel"/>
    <property type="match status" value="1"/>
</dbReference>
<keyword evidence="2" id="KW-0503">Monooxygenase</keyword>
<evidence type="ECO:0000313" key="2">
    <source>
        <dbReference type="EMBL" id="MBB4881727.1"/>
    </source>
</evidence>